<dbReference type="Proteomes" id="UP001202831">
    <property type="component" value="Unassembled WGS sequence"/>
</dbReference>
<dbReference type="InterPro" id="IPR007730">
    <property type="entry name" value="SPOR-like_dom"/>
</dbReference>
<sequence length="268" mass="29338">MPMTKAKTLLLCGLLSTSALLAGCSGGGRYDMADDEAPSNAPDVTKVENAQPRFEPYSRQGNRRYTVLGKTYDVMPTSQGYTEKGVASWYGAKFHGHLTSNGERYDMYSMTAAHKTLPLPSYVKVTNRDNGKQVIVRVNDRGPFHGGRIIDLSYAAAARLDMLKTGTANVEVEAIYIASPQVPQLAELTGEQTYYIQLVASKDKARLATLAAELEAKHQLQSRLQQQGEIYRLQLGPVGQLTLANKLLETLRADGFPESFLVTPPPAK</sequence>
<dbReference type="CDD" id="cd22268">
    <property type="entry name" value="DPBB_RlpA-like"/>
    <property type="match status" value="1"/>
</dbReference>
<evidence type="ECO:0000256" key="1">
    <source>
        <dbReference type="ARBA" id="ARBA00022729"/>
    </source>
</evidence>
<name>A0ABT0N2E7_9GAMM</name>
<dbReference type="Gene3D" id="2.40.40.10">
    <property type="entry name" value="RlpA-like domain"/>
    <property type="match status" value="1"/>
</dbReference>
<dbReference type="InterPro" id="IPR036680">
    <property type="entry name" value="SPOR-like_sf"/>
</dbReference>
<evidence type="ECO:0000256" key="2">
    <source>
        <dbReference type="ARBA" id="ARBA00023239"/>
    </source>
</evidence>
<keyword evidence="9" id="KW-1185">Reference proteome</keyword>
<dbReference type="PROSITE" id="PS51724">
    <property type="entry name" value="SPOR"/>
    <property type="match status" value="1"/>
</dbReference>
<dbReference type="EMBL" id="JAKIKT010000001">
    <property type="protein sequence ID" value="MCL2912604.1"/>
    <property type="molecule type" value="Genomic_DNA"/>
</dbReference>
<feature type="domain" description="SPOR" evidence="7">
    <location>
        <begin position="188"/>
        <end position="264"/>
    </location>
</feature>
<dbReference type="EC" id="4.2.2.-" evidence="4"/>
<keyword evidence="3 4" id="KW-0961">Cell wall biogenesis/degradation</keyword>
<evidence type="ECO:0000256" key="4">
    <source>
        <dbReference type="HAMAP-Rule" id="MF_02071"/>
    </source>
</evidence>
<evidence type="ECO:0000256" key="5">
    <source>
        <dbReference type="RuleBase" id="RU003495"/>
    </source>
</evidence>
<dbReference type="Pfam" id="PF03330">
    <property type="entry name" value="DPBB_1"/>
    <property type="match status" value="1"/>
</dbReference>
<keyword evidence="4" id="KW-0564">Palmitate</keyword>
<comment type="subcellular location">
    <subcellularLocation>
        <location evidence="4">Cell membrane</location>
        <topology evidence="4">Lipid-anchor</topology>
    </subcellularLocation>
</comment>
<organism evidence="8 9">
    <name type="scientific">Shewanella corallii</name>
    <dbReference type="NCBI Taxonomy" id="560080"/>
    <lineage>
        <taxon>Bacteria</taxon>
        <taxon>Pseudomonadati</taxon>
        <taxon>Pseudomonadota</taxon>
        <taxon>Gammaproteobacteria</taxon>
        <taxon>Alteromonadales</taxon>
        <taxon>Shewanellaceae</taxon>
        <taxon>Shewanella</taxon>
    </lineage>
</organism>
<proteinExistence type="inferred from homology"/>
<dbReference type="InterPro" id="IPR034718">
    <property type="entry name" value="RlpA"/>
</dbReference>
<dbReference type="PROSITE" id="PS51257">
    <property type="entry name" value="PROKAR_LIPOPROTEIN"/>
    <property type="match status" value="1"/>
</dbReference>
<dbReference type="InterPro" id="IPR012997">
    <property type="entry name" value="RplA"/>
</dbReference>
<keyword evidence="1 6" id="KW-0732">Signal</keyword>
<keyword evidence="2 4" id="KW-0456">Lyase</keyword>
<feature type="chain" id="PRO_5045956005" description="Endolytic peptidoglycan transglycosylase RlpA" evidence="6">
    <location>
        <begin position="23"/>
        <end position="268"/>
    </location>
</feature>
<dbReference type="InterPro" id="IPR009009">
    <property type="entry name" value="RlpA-like_DPBB"/>
</dbReference>
<comment type="function">
    <text evidence="4">Lytic transglycosylase with a strong preference for naked glycan strands that lack stem peptides.</text>
</comment>
<reference evidence="8 9" key="1">
    <citation type="submission" date="2022-01" db="EMBL/GenBank/DDBJ databases">
        <title>Whole genome-based taxonomy of the Shewanellaceae.</title>
        <authorList>
            <person name="Martin-Rodriguez A.J."/>
        </authorList>
    </citation>
    <scope>NUCLEOTIDE SEQUENCE [LARGE SCALE GENOMIC DNA]</scope>
    <source>
        <strain evidence="8 9">DSM 21332</strain>
    </source>
</reference>
<keyword evidence="4" id="KW-0472">Membrane</keyword>
<evidence type="ECO:0000313" key="8">
    <source>
        <dbReference type="EMBL" id="MCL2912604.1"/>
    </source>
</evidence>
<evidence type="ECO:0000313" key="9">
    <source>
        <dbReference type="Proteomes" id="UP001202831"/>
    </source>
</evidence>
<dbReference type="Gene3D" id="3.30.70.1070">
    <property type="entry name" value="Sporulation related repeat"/>
    <property type="match status" value="1"/>
</dbReference>
<protein>
    <recommendedName>
        <fullName evidence="4">Endolytic peptidoglycan transglycosylase RlpA</fullName>
        <ecNumber evidence="4">4.2.2.-</ecNumber>
    </recommendedName>
</protein>
<dbReference type="NCBIfam" id="TIGR00413">
    <property type="entry name" value="rlpA"/>
    <property type="match status" value="1"/>
</dbReference>
<accession>A0ABT0N2E7</accession>
<comment type="caution">
    <text evidence="8">The sequence shown here is derived from an EMBL/GenBank/DDBJ whole genome shotgun (WGS) entry which is preliminary data.</text>
</comment>
<dbReference type="PANTHER" id="PTHR34183:SF1">
    <property type="entry name" value="ENDOLYTIC PEPTIDOGLYCAN TRANSGLYCOSYLASE RLPA"/>
    <property type="match status" value="1"/>
</dbReference>
<dbReference type="PANTHER" id="PTHR34183">
    <property type="entry name" value="ENDOLYTIC PEPTIDOGLYCAN TRANSGLYCOSYLASE RLPA"/>
    <property type="match status" value="1"/>
</dbReference>
<dbReference type="Pfam" id="PF05036">
    <property type="entry name" value="SPOR"/>
    <property type="match status" value="1"/>
</dbReference>
<keyword evidence="4" id="KW-1003">Cell membrane</keyword>
<dbReference type="SUPFAM" id="SSF110997">
    <property type="entry name" value="Sporulation related repeat"/>
    <property type="match status" value="1"/>
</dbReference>
<evidence type="ECO:0000256" key="6">
    <source>
        <dbReference type="SAM" id="SignalP"/>
    </source>
</evidence>
<dbReference type="InterPro" id="IPR036908">
    <property type="entry name" value="RlpA-like_sf"/>
</dbReference>
<dbReference type="HAMAP" id="MF_02071">
    <property type="entry name" value="RlpA"/>
    <property type="match status" value="1"/>
</dbReference>
<comment type="similarity">
    <text evidence="4 5">Belongs to the RlpA family.</text>
</comment>
<evidence type="ECO:0000259" key="7">
    <source>
        <dbReference type="PROSITE" id="PS51724"/>
    </source>
</evidence>
<gene>
    <name evidence="4" type="primary">rlpA</name>
    <name evidence="8" type="ORF">L2725_02185</name>
</gene>
<dbReference type="RefSeq" id="WP_249247433.1">
    <property type="nucleotide sequence ID" value="NZ_JAKIKT010000001.1"/>
</dbReference>
<evidence type="ECO:0000256" key="3">
    <source>
        <dbReference type="ARBA" id="ARBA00023316"/>
    </source>
</evidence>
<dbReference type="SUPFAM" id="SSF50685">
    <property type="entry name" value="Barwin-like endoglucanases"/>
    <property type="match status" value="1"/>
</dbReference>
<feature type="signal peptide" evidence="6">
    <location>
        <begin position="1"/>
        <end position="22"/>
    </location>
</feature>
<keyword evidence="4" id="KW-0449">Lipoprotein</keyword>